<evidence type="ECO:0000256" key="1">
    <source>
        <dbReference type="SAM" id="SignalP"/>
    </source>
</evidence>
<gene>
    <name evidence="2" type="ORF">K0625_02730</name>
</gene>
<keyword evidence="1" id="KW-0732">Signal</keyword>
<accession>A0ABS7DYR5</accession>
<dbReference type="EMBL" id="JAHZST010000002">
    <property type="protein sequence ID" value="MBW8182571.1"/>
    <property type="molecule type" value="Genomic_DNA"/>
</dbReference>
<evidence type="ECO:0000313" key="3">
    <source>
        <dbReference type="Proteomes" id="UP001195963"/>
    </source>
</evidence>
<dbReference type="Gene3D" id="3.40.190.10">
    <property type="entry name" value="Periplasmic binding protein-like II"/>
    <property type="match status" value="1"/>
</dbReference>
<sequence length="141" mass="15740">MKCLMVLLTLISLLPTVVAEELLVVVSESSRVESLTKGEVVDLFMGRYVTFPNGDKAKVFDLASKSRTKGQFYKLLVNRTEAQVNAYWARLLFSGRSVPPEEADSPEALITQIKQTDLAIGYISSQDLTEGLKVVYRFEAF</sequence>
<feature type="chain" id="PRO_5046622664" description="Phosphate ABC transporter substrate-binding protein" evidence="1">
    <location>
        <begin position="20"/>
        <end position="141"/>
    </location>
</feature>
<protein>
    <recommendedName>
        <fullName evidence="4">Phosphate ABC transporter substrate-binding protein</fullName>
    </recommendedName>
</protein>
<evidence type="ECO:0000313" key="2">
    <source>
        <dbReference type="EMBL" id="MBW8182571.1"/>
    </source>
</evidence>
<organism evidence="2 3">
    <name type="scientific">Shewanella nanhaiensis</name>
    <dbReference type="NCBI Taxonomy" id="2864872"/>
    <lineage>
        <taxon>Bacteria</taxon>
        <taxon>Pseudomonadati</taxon>
        <taxon>Pseudomonadota</taxon>
        <taxon>Gammaproteobacteria</taxon>
        <taxon>Alteromonadales</taxon>
        <taxon>Shewanellaceae</taxon>
        <taxon>Shewanella</taxon>
    </lineage>
</organism>
<keyword evidence="3" id="KW-1185">Reference proteome</keyword>
<name>A0ABS7DYR5_9GAMM</name>
<proteinExistence type="predicted"/>
<reference evidence="2 3" key="1">
    <citation type="submission" date="2021-07" db="EMBL/GenBank/DDBJ databases">
        <title>Shewanella sp. nov, isolated from SCS.</title>
        <authorList>
            <person name="Cao W.R."/>
        </authorList>
    </citation>
    <scope>NUCLEOTIDE SEQUENCE [LARGE SCALE GENOMIC DNA]</scope>
    <source>
        <strain evidence="2 3">NR704-98</strain>
    </source>
</reference>
<evidence type="ECO:0008006" key="4">
    <source>
        <dbReference type="Google" id="ProtNLM"/>
    </source>
</evidence>
<dbReference type="SUPFAM" id="SSF53850">
    <property type="entry name" value="Periplasmic binding protein-like II"/>
    <property type="match status" value="1"/>
</dbReference>
<feature type="signal peptide" evidence="1">
    <location>
        <begin position="1"/>
        <end position="19"/>
    </location>
</feature>
<comment type="caution">
    <text evidence="2">The sequence shown here is derived from an EMBL/GenBank/DDBJ whole genome shotgun (WGS) entry which is preliminary data.</text>
</comment>
<dbReference type="Proteomes" id="UP001195963">
    <property type="component" value="Unassembled WGS sequence"/>
</dbReference>